<reference evidence="3" key="1">
    <citation type="submission" date="2018-02" db="EMBL/GenBank/DDBJ databases">
        <authorList>
            <person name="Clavel T."/>
            <person name="Strowig T."/>
        </authorList>
    </citation>
    <scope>NUCLEOTIDE SEQUENCE [LARGE SCALE GENOMIC DNA]</scope>
    <source>
        <strain evidence="3">DSM 100764</strain>
    </source>
</reference>
<name>A0A2V1IU32_9BACT</name>
<dbReference type="GeneID" id="93423487"/>
<gene>
    <name evidence="2" type="ORF">C5O25_07730</name>
</gene>
<dbReference type="CDD" id="cd09620">
    <property type="entry name" value="CBM9_like_3"/>
    <property type="match status" value="1"/>
</dbReference>
<dbReference type="SUPFAM" id="SSF49344">
    <property type="entry name" value="CBD9-like"/>
    <property type="match status" value="1"/>
</dbReference>
<dbReference type="Pfam" id="PF16011">
    <property type="entry name" value="CBM9_2"/>
    <property type="match status" value="1"/>
</dbReference>
<accession>A0A2V1IU32</accession>
<protein>
    <recommendedName>
        <fullName evidence="1">Carbohydrate-binding domain-containing protein</fullName>
    </recommendedName>
</protein>
<dbReference type="InterPro" id="IPR010502">
    <property type="entry name" value="Carb-bd_dom_fam9"/>
</dbReference>
<dbReference type="GO" id="GO:0016052">
    <property type="term" value="P:carbohydrate catabolic process"/>
    <property type="evidence" value="ECO:0007669"/>
    <property type="project" value="InterPro"/>
</dbReference>
<dbReference type="RefSeq" id="WP_107036165.1">
    <property type="nucleotide sequence ID" value="NZ_CAONGC010000035.1"/>
</dbReference>
<comment type="caution">
    <text evidence="2">The sequence shown here is derived from an EMBL/GenBank/DDBJ whole genome shotgun (WGS) entry which is preliminary data.</text>
</comment>
<evidence type="ECO:0000313" key="3">
    <source>
        <dbReference type="Proteomes" id="UP000244925"/>
    </source>
</evidence>
<dbReference type="GO" id="GO:0030246">
    <property type="term" value="F:carbohydrate binding"/>
    <property type="evidence" value="ECO:0007669"/>
    <property type="project" value="InterPro"/>
</dbReference>
<proteinExistence type="predicted"/>
<dbReference type="EMBL" id="PUBV01000014">
    <property type="protein sequence ID" value="PWB07297.1"/>
    <property type="molecule type" value="Genomic_DNA"/>
</dbReference>
<dbReference type="Gene3D" id="2.60.40.1190">
    <property type="match status" value="1"/>
</dbReference>
<dbReference type="AlphaFoldDB" id="A0A2V1IU32"/>
<evidence type="ECO:0000313" key="2">
    <source>
        <dbReference type="EMBL" id="PWB07297.1"/>
    </source>
</evidence>
<organism evidence="2 3">
    <name type="scientific">Paramuribaculum intestinale</name>
    <dbReference type="NCBI Taxonomy" id="2094151"/>
    <lineage>
        <taxon>Bacteria</taxon>
        <taxon>Pseudomonadati</taxon>
        <taxon>Bacteroidota</taxon>
        <taxon>Bacteroidia</taxon>
        <taxon>Bacteroidales</taxon>
        <taxon>Muribaculaceae</taxon>
        <taxon>Paramuribaculum</taxon>
    </lineage>
</organism>
<evidence type="ECO:0000259" key="1">
    <source>
        <dbReference type="Pfam" id="PF16011"/>
    </source>
</evidence>
<dbReference type="GO" id="GO:0004553">
    <property type="term" value="F:hydrolase activity, hydrolyzing O-glycosyl compounds"/>
    <property type="evidence" value="ECO:0007669"/>
    <property type="project" value="InterPro"/>
</dbReference>
<feature type="domain" description="Carbohydrate-binding" evidence="1">
    <location>
        <begin position="29"/>
        <end position="218"/>
    </location>
</feature>
<sequence length="220" mass="25540">MQNQRQHLDIPYLPELDSMTLDQAVKYLDEKGEHQTIDHLNWKEQYPYRPLTAFTIAHSDTQIYIDFFTRCNYLRAVNYKNNSDVYQDSCVEFFVAPHGEAPYYNFEFNCIGTIHAARRMDRHSGEKLTDEQLDSVRRLASCGTRPFEELQGIFSWNLLAAIPLSLIGVSYEPGNPVDMRANFYKCADATSEPHYLSWAPITTPQPDFHRPEFFGDITLL</sequence>
<dbReference type="Proteomes" id="UP000244925">
    <property type="component" value="Unassembled WGS sequence"/>
</dbReference>
<keyword evidence="3" id="KW-1185">Reference proteome</keyword>